<accession>A0A5M8NWW5</accession>
<evidence type="ECO:0008006" key="4">
    <source>
        <dbReference type="Google" id="ProtNLM"/>
    </source>
</evidence>
<evidence type="ECO:0000256" key="1">
    <source>
        <dbReference type="SAM" id="SignalP"/>
    </source>
</evidence>
<gene>
    <name evidence="2" type="ORF">EZS26_002978</name>
</gene>
<dbReference type="EMBL" id="SNRX01000042">
    <property type="protein sequence ID" value="KAA6300868.1"/>
    <property type="molecule type" value="Genomic_DNA"/>
</dbReference>
<protein>
    <recommendedName>
        <fullName evidence="4">Neutral/alkaline non-lysosomal ceramidase N-terminal domain-containing protein</fullName>
    </recommendedName>
</protein>
<keyword evidence="1" id="KW-0732">Signal</keyword>
<comment type="caution">
    <text evidence="2">The sequence shown here is derived from an EMBL/GenBank/DDBJ whole genome shotgun (WGS) entry which is preliminary data.</text>
</comment>
<dbReference type="AlphaFoldDB" id="A0A5M8NWW5"/>
<evidence type="ECO:0000313" key="3">
    <source>
        <dbReference type="Proteomes" id="UP000324575"/>
    </source>
</evidence>
<sequence>MKQTHFFTVLFLACSICFSNSRASFAADKLMAGTAKRNITPPKPKYPVHDSLYVRSLILDAGGTRIAFVTLDLGGYTNIPLAEKLKSLFNLKEVYFCPQHTHSAEVAPKEWLESRITSVLEQASKSMFEARISGGYRYFPQLSFNRLILRDNGRAKESWEGDDHYRAVNPERIPHGPVDNAVGVVRLEDLSGKPHVLIMNYACHPDVAWDNFEISADYVGYATKYTEEAFDNKVNCLFIQGGGGNQAPLFKDGGRKNPDDPRPSNYDLIDRMGKLLSIETVKLAKELFPNPYDVPDIKVKTDSLHFTGRYNKSLFYNVYFSVISINSRYVIATVPGEPFIKFQIDWKREIQPYATPFFFGYTWNGGKWPIYLPDIRSAAYGGYGADHGPDLIEIGAGEKIMNRELENYYWMTGIFKATN</sequence>
<evidence type="ECO:0000313" key="2">
    <source>
        <dbReference type="EMBL" id="KAA6300868.1"/>
    </source>
</evidence>
<feature type="signal peptide" evidence="1">
    <location>
        <begin position="1"/>
        <end position="26"/>
    </location>
</feature>
<name>A0A5M8NWW5_9BACT</name>
<dbReference type="Proteomes" id="UP000324575">
    <property type="component" value="Unassembled WGS sequence"/>
</dbReference>
<feature type="chain" id="PRO_5024283536" description="Neutral/alkaline non-lysosomal ceramidase N-terminal domain-containing protein" evidence="1">
    <location>
        <begin position="27"/>
        <end position="419"/>
    </location>
</feature>
<proteinExistence type="predicted"/>
<reference evidence="2 3" key="1">
    <citation type="submission" date="2019-03" db="EMBL/GenBank/DDBJ databases">
        <title>Single cell metagenomics reveals metabolic interactions within the superorganism composed of flagellate Streblomastix strix and complex community of Bacteroidetes bacteria on its surface.</title>
        <authorList>
            <person name="Treitli S.C."/>
            <person name="Kolisko M."/>
            <person name="Husnik F."/>
            <person name="Keeling P."/>
            <person name="Hampl V."/>
        </authorList>
    </citation>
    <scope>NUCLEOTIDE SEQUENCE [LARGE SCALE GENOMIC DNA]</scope>
    <source>
        <strain evidence="2">St1</strain>
    </source>
</reference>
<organism evidence="2 3">
    <name type="scientific">Candidatus Ordinivivax streblomastigis</name>
    <dbReference type="NCBI Taxonomy" id="2540710"/>
    <lineage>
        <taxon>Bacteria</taxon>
        <taxon>Pseudomonadati</taxon>
        <taxon>Bacteroidota</taxon>
        <taxon>Bacteroidia</taxon>
        <taxon>Bacteroidales</taxon>
        <taxon>Candidatus Ordinivivax</taxon>
    </lineage>
</organism>